<sequence>MRELSRRGLLGAGALGAGALVAGCANGDRASGGGDRPTFVIVHGANGNGASYAGLVAALTLAGHRALAVDLPGHGAAAHFPLSYQAPQDLSALAAEPSPLARLRLADNVAHVVDVVRRAAGQGPVILVGHSMGGATITRVANEIPDLIARLVYLTAFCCVRLRSVLECYTTPEAATALATAIPSLGDPQQTGVTRTNWRSADPEFLAAAKAALADDYDDAAFRTALNAMEPDEAWAVTVDDSRGDPATWGRIPRSYIRCTRDRTLPPALQDRMIAEADAATPGNSFDIHSIAAPHLGPQDPRAIADILKPLADRLP</sequence>
<protein>
    <submittedName>
        <fullName evidence="2">Alpha/beta hydrolase family protein</fullName>
    </submittedName>
</protein>
<dbReference type="PANTHER" id="PTHR37017:SF11">
    <property type="entry name" value="ESTERASE_LIPASE_THIOESTERASE DOMAIN-CONTAINING PROTEIN"/>
    <property type="match status" value="1"/>
</dbReference>
<evidence type="ECO:0000259" key="1">
    <source>
        <dbReference type="Pfam" id="PF12697"/>
    </source>
</evidence>
<keyword evidence="3" id="KW-1185">Reference proteome</keyword>
<evidence type="ECO:0000313" key="2">
    <source>
        <dbReference type="EMBL" id="RDI43640.1"/>
    </source>
</evidence>
<accession>A0A370GJU3</accession>
<dbReference type="GO" id="GO:0016787">
    <property type="term" value="F:hydrolase activity"/>
    <property type="evidence" value="ECO:0007669"/>
    <property type="project" value="UniProtKB-KW"/>
</dbReference>
<organism evidence="2 3">
    <name type="scientific">Nocardia mexicana</name>
    <dbReference type="NCBI Taxonomy" id="279262"/>
    <lineage>
        <taxon>Bacteria</taxon>
        <taxon>Bacillati</taxon>
        <taxon>Actinomycetota</taxon>
        <taxon>Actinomycetes</taxon>
        <taxon>Mycobacteriales</taxon>
        <taxon>Nocardiaceae</taxon>
        <taxon>Nocardia</taxon>
    </lineage>
</organism>
<dbReference type="PROSITE" id="PS51257">
    <property type="entry name" value="PROKAR_LIPOPROTEIN"/>
    <property type="match status" value="1"/>
</dbReference>
<evidence type="ECO:0000313" key="3">
    <source>
        <dbReference type="Proteomes" id="UP000255355"/>
    </source>
</evidence>
<reference evidence="2 3" key="1">
    <citation type="submission" date="2018-07" db="EMBL/GenBank/DDBJ databases">
        <title>Genomic Encyclopedia of Type Strains, Phase IV (KMG-IV): sequencing the most valuable type-strain genomes for metagenomic binning, comparative biology and taxonomic classification.</title>
        <authorList>
            <person name="Goeker M."/>
        </authorList>
    </citation>
    <scope>NUCLEOTIDE SEQUENCE [LARGE SCALE GENOMIC DNA]</scope>
    <source>
        <strain evidence="2 3">DSM 44952</strain>
    </source>
</reference>
<dbReference type="AlphaFoldDB" id="A0A370GJU3"/>
<dbReference type="EMBL" id="QQAZ01000019">
    <property type="protein sequence ID" value="RDI43640.1"/>
    <property type="molecule type" value="Genomic_DNA"/>
</dbReference>
<dbReference type="PANTHER" id="PTHR37017">
    <property type="entry name" value="AB HYDROLASE-1 DOMAIN-CONTAINING PROTEIN-RELATED"/>
    <property type="match status" value="1"/>
</dbReference>
<dbReference type="Pfam" id="PF12697">
    <property type="entry name" value="Abhydrolase_6"/>
    <property type="match status" value="1"/>
</dbReference>
<dbReference type="InterPro" id="IPR029058">
    <property type="entry name" value="AB_hydrolase_fold"/>
</dbReference>
<dbReference type="PROSITE" id="PS51318">
    <property type="entry name" value="TAT"/>
    <property type="match status" value="1"/>
</dbReference>
<dbReference type="STRING" id="1210089.GCA_001613165_05999"/>
<dbReference type="SUPFAM" id="SSF53474">
    <property type="entry name" value="alpha/beta-Hydrolases"/>
    <property type="match status" value="1"/>
</dbReference>
<dbReference type="InterPro" id="IPR052897">
    <property type="entry name" value="Sec-Metab_Biosynth_Hydrolase"/>
</dbReference>
<dbReference type="InterPro" id="IPR000073">
    <property type="entry name" value="AB_hydrolase_1"/>
</dbReference>
<dbReference type="RefSeq" id="WP_068027123.1">
    <property type="nucleotide sequence ID" value="NZ_QQAZ01000019.1"/>
</dbReference>
<proteinExistence type="predicted"/>
<name>A0A370GJU3_9NOCA</name>
<dbReference type="OrthoDB" id="9773549at2"/>
<dbReference type="Proteomes" id="UP000255355">
    <property type="component" value="Unassembled WGS sequence"/>
</dbReference>
<comment type="caution">
    <text evidence="2">The sequence shown here is derived from an EMBL/GenBank/DDBJ whole genome shotgun (WGS) entry which is preliminary data.</text>
</comment>
<feature type="domain" description="AB hydrolase-1" evidence="1">
    <location>
        <begin position="39"/>
        <end position="306"/>
    </location>
</feature>
<gene>
    <name evidence="2" type="ORF">DFR68_11927</name>
</gene>
<dbReference type="InterPro" id="IPR006311">
    <property type="entry name" value="TAT_signal"/>
</dbReference>
<dbReference type="Gene3D" id="3.40.50.1820">
    <property type="entry name" value="alpha/beta hydrolase"/>
    <property type="match status" value="1"/>
</dbReference>
<keyword evidence="2" id="KW-0378">Hydrolase</keyword>